<evidence type="ECO:0000313" key="9">
    <source>
        <dbReference type="EMBL" id="KAK3333419.1"/>
    </source>
</evidence>
<evidence type="ECO:0000313" key="10">
    <source>
        <dbReference type="Proteomes" id="UP001286456"/>
    </source>
</evidence>
<feature type="region of interest" description="Disordered" evidence="8">
    <location>
        <begin position="269"/>
        <end position="294"/>
    </location>
</feature>
<dbReference type="Pfam" id="PF06963">
    <property type="entry name" value="FPN1"/>
    <property type="match status" value="1"/>
</dbReference>
<comment type="caution">
    <text evidence="7">Lacks conserved residue(s) required for the propagation of feature annotation.</text>
</comment>
<feature type="transmembrane region" description="Helical" evidence="7">
    <location>
        <begin position="311"/>
        <end position="337"/>
    </location>
</feature>
<evidence type="ECO:0000256" key="8">
    <source>
        <dbReference type="SAM" id="MobiDB-lite"/>
    </source>
</evidence>
<dbReference type="PANTHER" id="PTHR11660">
    <property type="entry name" value="SOLUTE CARRIER FAMILY 40 MEMBER"/>
    <property type="match status" value="1"/>
</dbReference>
<evidence type="ECO:0000256" key="5">
    <source>
        <dbReference type="ARBA" id="ARBA00022989"/>
    </source>
</evidence>
<dbReference type="EMBL" id="JAUEPO010000002">
    <property type="protein sequence ID" value="KAK3333419.1"/>
    <property type="molecule type" value="Genomic_DNA"/>
</dbReference>
<feature type="transmembrane region" description="Helical" evidence="7">
    <location>
        <begin position="349"/>
        <end position="368"/>
    </location>
</feature>
<dbReference type="InterPro" id="IPR009716">
    <property type="entry name" value="Ferroportin-1"/>
</dbReference>
<evidence type="ECO:0000256" key="6">
    <source>
        <dbReference type="ARBA" id="ARBA00023136"/>
    </source>
</evidence>
<feature type="region of interest" description="Disordered" evidence="8">
    <location>
        <begin position="1"/>
        <end position="42"/>
    </location>
</feature>
<keyword evidence="3 7" id="KW-0813">Transport</keyword>
<dbReference type="PANTHER" id="PTHR11660:SF57">
    <property type="entry name" value="SOLUTE CARRIER FAMILY 40 MEMBER"/>
    <property type="match status" value="1"/>
</dbReference>
<comment type="subcellular location">
    <subcellularLocation>
        <location evidence="1 7">Membrane</location>
        <topology evidence="1 7">Multi-pass membrane protein</topology>
    </subcellularLocation>
</comment>
<keyword evidence="4 7" id="KW-0812">Transmembrane</keyword>
<feature type="transmembrane region" description="Helical" evidence="7">
    <location>
        <begin position="388"/>
        <end position="411"/>
    </location>
</feature>
<comment type="similarity">
    <text evidence="2 7">Belongs to the ferroportin (FP) (TC 2.A.100) family. SLC40A subfamily.</text>
</comment>
<sequence>MSSETSSEETPLLNDGPAQTQTQTQTRDRMQSPDRQPEDDGNEIKKGLLWRLYVSHFLSTWNMRSYEFTVILLFVKAYPNTLLPTSIRGILTNGATLLLSPAIGRWVDRNASRFHTIKITILVQRAAIVAGCILWILLFSTPLASPQAILPLHLHHLSKITIVALLMILGIIERICAVGNTLVMERDWVPTIASEVSDPPLHQLNAVMRRIDLVSKILAPVFVSVIYIRDPLYLAAITAVTNLATVGIELATARSAWDRCNVLKLAREPKATPESDDNITPDNNEATPPTDNVNTTNTNLKGLHLYFKSDVYLASLSTALQSLSVLSLSGPMTAYLLMLHYSPSLITTARSAISLIEILSTILFPLSASLLTRHPPHRPNTLPDTMSILGLLGVTTQLLVLIPCFISLILIPTTSTDPAAAFPGLTVVIFVFLGLSRLGLWTHNMAVQQIVQTRVPAGHRVEFSGVEMTFVSAAEMGRWAAAAVWNRPEQFKGVAGLGLGSVVVVWGLFVVWVGIGMRRRGRSRGRVDVGL</sequence>
<feature type="compositionally biased region" description="Low complexity" evidence="8">
    <location>
        <begin position="1"/>
        <end position="10"/>
    </location>
</feature>
<dbReference type="GO" id="GO:0005381">
    <property type="term" value="F:iron ion transmembrane transporter activity"/>
    <property type="evidence" value="ECO:0007669"/>
    <property type="project" value="UniProtKB-UniRule"/>
</dbReference>
<name>A0AAE0IYA4_9PEZI</name>
<keyword evidence="7" id="KW-0406">Ion transport</keyword>
<protein>
    <recommendedName>
        <fullName evidence="7">Solute carrier family 40 member</fullName>
    </recommendedName>
</protein>
<organism evidence="9 10">
    <name type="scientific">Cercophora scortea</name>
    <dbReference type="NCBI Taxonomy" id="314031"/>
    <lineage>
        <taxon>Eukaryota</taxon>
        <taxon>Fungi</taxon>
        <taxon>Dikarya</taxon>
        <taxon>Ascomycota</taxon>
        <taxon>Pezizomycotina</taxon>
        <taxon>Sordariomycetes</taxon>
        <taxon>Sordariomycetidae</taxon>
        <taxon>Sordariales</taxon>
        <taxon>Lasiosphaeriaceae</taxon>
        <taxon>Cercophora</taxon>
    </lineage>
</organism>
<comment type="caution">
    <text evidence="9">The sequence shown here is derived from an EMBL/GenBank/DDBJ whole genome shotgun (WGS) entry which is preliminary data.</text>
</comment>
<dbReference type="AlphaFoldDB" id="A0AAE0IYA4"/>
<evidence type="ECO:0000256" key="7">
    <source>
        <dbReference type="RuleBase" id="RU365065"/>
    </source>
</evidence>
<keyword evidence="5 7" id="KW-1133">Transmembrane helix</keyword>
<gene>
    <name evidence="9" type="ORF">B0T19DRAFT_458691</name>
</gene>
<accession>A0AAE0IYA4</accession>
<dbReference type="GO" id="GO:0016020">
    <property type="term" value="C:membrane"/>
    <property type="evidence" value="ECO:0007669"/>
    <property type="project" value="UniProtKB-SubCell"/>
</dbReference>
<evidence type="ECO:0000256" key="2">
    <source>
        <dbReference type="ARBA" id="ARBA00006279"/>
    </source>
</evidence>
<reference evidence="9" key="2">
    <citation type="submission" date="2023-06" db="EMBL/GenBank/DDBJ databases">
        <authorList>
            <consortium name="Lawrence Berkeley National Laboratory"/>
            <person name="Haridas S."/>
            <person name="Hensen N."/>
            <person name="Bonometti L."/>
            <person name="Westerberg I."/>
            <person name="Brannstrom I.O."/>
            <person name="Guillou S."/>
            <person name="Cros-Aarteil S."/>
            <person name="Calhoun S."/>
            <person name="Kuo A."/>
            <person name="Mondo S."/>
            <person name="Pangilinan J."/>
            <person name="Riley R."/>
            <person name="Labutti K."/>
            <person name="Andreopoulos B."/>
            <person name="Lipzen A."/>
            <person name="Chen C."/>
            <person name="Yanf M."/>
            <person name="Daum C."/>
            <person name="Ng V."/>
            <person name="Clum A."/>
            <person name="Steindorff A."/>
            <person name="Ohm R."/>
            <person name="Martin F."/>
            <person name="Silar P."/>
            <person name="Natvig D."/>
            <person name="Lalanne C."/>
            <person name="Gautier V."/>
            <person name="Ament-Velasquez S.L."/>
            <person name="Kruys A."/>
            <person name="Hutchinson M.I."/>
            <person name="Powell A.J."/>
            <person name="Barry K."/>
            <person name="Miller A.N."/>
            <person name="Grigoriev I.V."/>
            <person name="Debuchy R."/>
            <person name="Gladieux P."/>
            <person name="Thoren M.H."/>
            <person name="Johannesson H."/>
        </authorList>
    </citation>
    <scope>NUCLEOTIDE SEQUENCE</scope>
    <source>
        <strain evidence="9">SMH4131-1</strain>
    </source>
</reference>
<feature type="transmembrane region" description="Helical" evidence="7">
    <location>
        <begin position="494"/>
        <end position="515"/>
    </location>
</feature>
<evidence type="ECO:0000256" key="1">
    <source>
        <dbReference type="ARBA" id="ARBA00004141"/>
    </source>
</evidence>
<feature type="transmembrane region" description="Helical" evidence="7">
    <location>
        <begin position="119"/>
        <end position="140"/>
    </location>
</feature>
<dbReference type="SUPFAM" id="SSF103473">
    <property type="entry name" value="MFS general substrate transporter"/>
    <property type="match status" value="1"/>
</dbReference>
<evidence type="ECO:0000256" key="3">
    <source>
        <dbReference type="ARBA" id="ARBA00022448"/>
    </source>
</evidence>
<dbReference type="Proteomes" id="UP001286456">
    <property type="component" value="Unassembled WGS sequence"/>
</dbReference>
<feature type="compositionally biased region" description="Basic and acidic residues" evidence="8">
    <location>
        <begin position="26"/>
        <end position="42"/>
    </location>
</feature>
<dbReference type="InterPro" id="IPR036259">
    <property type="entry name" value="MFS_trans_sf"/>
</dbReference>
<comment type="function">
    <text evidence="7">May be involved in iron transport and iron homeostasis.</text>
</comment>
<reference evidence="9" key="1">
    <citation type="journal article" date="2023" name="Mol. Phylogenet. Evol.">
        <title>Genome-scale phylogeny and comparative genomics of the fungal order Sordariales.</title>
        <authorList>
            <person name="Hensen N."/>
            <person name="Bonometti L."/>
            <person name="Westerberg I."/>
            <person name="Brannstrom I.O."/>
            <person name="Guillou S."/>
            <person name="Cros-Aarteil S."/>
            <person name="Calhoun S."/>
            <person name="Haridas S."/>
            <person name="Kuo A."/>
            <person name="Mondo S."/>
            <person name="Pangilinan J."/>
            <person name="Riley R."/>
            <person name="LaButti K."/>
            <person name="Andreopoulos B."/>
            <person name="Lipzen A."/>
            <person name="Chen C."/>
            <person name="Yan M."/>
            <person name="Daum C."/>
            <person name="Ng V."/>
            <person name="Clum A."/>
            <person name="Steindorff A."/>
            <person name="Ohm R.A."/>
            <person name="Martin F."/>
            <person name="Silar P."/>
            <person name="Natvig D.O."/>
            <person name="Lalanne C."/>
            <person name="Gautier V."/>
            <person name="Ament-Velasquez S.L."/>
            <person name="Kruys A."/>
            <person name="Hutchinson M.I."/>
            <person name="Powell A.J."/>
            <person name="Barry K."/>
            <person name="Miller A.N."/>
            <person name="Grigoriev I.V."/>
            <person name="Debuchy R."/>
            <person name="Gladieux P."/>
            <person name="Hiltunen Thoren M."/>
            <person name="Johannesson H."/>
        </authorList>
    </citation>
    <scope>NUCLEOTIDE SEQUENCE</scope>
    <source>
        <strain evidence="9">SMH4131-1</strain>
    </source>
</reference>
<evidence type="ECO:0000256" key="4">
    <source>
        <dbReference type="ARBA" id="ARBA00022692"/>
    </source>
</evidence>
<keyword evidence="10" id="KW-1185">Reference proteome</keyword>
<feature type="transmembrane region" description="Helical" evidence="7">
    <location>
        <begin position="418"/>
        <end position="435"/>
    </location>
</feature>
<feature type="transmembrane region" description="Helical" evidence="7">
    <location>
        <begin position="160"/>
        <end position="183"/>
    </location>
</feature>
<proteinExistence type="inferred from homology"/>
<keyword evidence="6 7" id="KW-0472">Membrane</keyword>